<gene>
    <name evidence="3" type="ORF">HNQ65_005174</name>
</gene>
<evidence type="ECO:0000259" key="2">
    <source>
        <dbReference type="SMART" id="SM00429"/>
    </source>
</evidence>
<accession>A0A7W7YG35</accession>
<feature type="domain" description="IPT/TIG" evidence="2">
    <location>
        <begin position="510"/>
        <end position="592"/>
    </location>
</feature>
<comment type="caution">
    <text evidence="3">The sequence shown here is derived from an EMBL/GenBank/DDBJ whole genome shotgun (WGS) entry which is preliminary data.</text>
</comment>
<feature type="domain" description="IPT/TIG" evidence="2">
    <location>
        <begin position="424"/>
        <end position="507"/>
    </location>
</feature>
<dbReference type="CDD" id="cd00102">
    <property type="entry name" value="IPT"/>
    <property type="match status" value="5"/>
</dbReference>
<feature type="domain" description="IPT/TIG" evidence="2">
    <location>
        <begin position="681"/>
        <end position="763"/>
    </location>
</feature>
<dbReference type="PANTHER" id="PTHR46769">
    <property type="entry name" value="POLYCYSTIC KIDNEY AND HEPATIC DISEASE 1 (AUTOSOMAL RECESSIVE)-LIKE 1"/>
    <property type="match status" value="1"/>
</dbReference>
<name>A0A7W7YG35_9BACT</name>
<feature type="domain" description="IPT/TIG" evidence="2">
    <location>
        <begin position="339"/>
        <end position="421"/>
    </location>
</feature>
<protein>
    <recommendedName>
        <fullName evidence="2">IPT/TIG domain-containing protein</fullName>
    </recommendedName>
</protein>
<dbReference type="Pfam" id="PF01833">
    <property type="entry name" value="TIG"/>
    <property type="match status" value="9"/>
</dbReference>
<dbReference type="Proteomes" id="UP000590740">
    <property type="component" value="Unassembled WGS sequence"/>
</dbReference>
<dbReference type="InterPro" id="IPR002909">
    <property type="entry name" value="IPT_dom"/>
</dbReference>
<dbReference type="RefSeq" id="WP_184344484.1">
    <property type="nucleotide sequence ID" value="NZ_JACHIG010000019.1"/>
</dbReference>
<dbReference type="CDD" id="cd00603">
    <property type="entry name" value="IPT_PCSR"/>
    <property type="match status" value="3"/>
</dbReference>
<reference evidence="3 4" key="1">
    <citation type="submission" date="2020-08" db="EMBL/GenBank/DDBJ databases">
        <title>Genomic Encyclopedia of Type Strains, Phase IV (KMG-IV): sequencing the most valuable type-strain genomes for metagenomic binning, comparative biology and taxonomic classification.</title>
        <authorList>
            <person name="Goeker M."/>
        </authorList>
    </citation>
    <scope>NUCLEOTIDE SEQUENCE [LARGE SCALE GENOMIC DNA]</scope>
    <source>
        <strain evidence="3 4">DSM 12252</strain>
    </source>
</reference>
<evidence type="ECO:0000313" key="3">
    <source>
        <dbReference type="EMBL" id="MBB5035561.1"/>
    </source>
</evidence>
<feature type="domain" description="IPT/TIG" evidence="2">
    <location>
        <begin position="595"/>
        <end position="678"/>
    </location>
</feature>
<feature type="domain" description="IPT/TIG" evidence="2">
    <location>
        <begin position="171"/>
        <end position="253"/>
    </location>
</feature>
<dbReference type="PANTHER" id="PTHR46769:SF2">
    <property type="entry name" value="FIBROCYSTIN-L ISOFORM 2 PRECURSOR-RELATED"/>
    <property type="match status" value="1"/>
</dbReference>
<sequence length="909" mass="87122">MASPTVTSISPPSGPLAGGISVTIHGTNFTGTTGVTLGGTAATGVSVVDDSTITCTTPAHSAGAASVLVTNADGTNAANSLYTYQGAPTVTGISPASGPLTGGATVTITGTNFIGATGVTIGGAAAGSVSVVDATHITCTVPAGSAGAASVLVTTPSGTNAANTLYSYVAAPTVTSLSVSSGPTGGGTSVVITGTGFTGASSVSFGGTAVASYTVNNATTITCTVAAHSAGAVSVVVTTAGGSNAANTLYTYAAAPTVSGISAASGPLSGGVSVTITGTNFSGATGVTIGGAAATSVTVVDSTHITCTTPAHSAGTASVVVTTPGGSNAANSLYTYLAAPTVSSVSPASGTVNGGTSVVITGTGFTSDAVVKFGGVTATITSVSGTSITCTTPTGGGAGPASVQVTTPGGTNTANTLYSYVLTPPTVASVTPSSSTTDGGTTVTITGTNFSAVSSVTFGGVPATDVVVVSNTSLTCTTPAVGAPGGASVLVTTPSGTSAANSLFSYVPPLPTVGSLSPSTGSTLGGTLVSITGTHLLTTGSVTIGGVPATNVTVVSDTSITCITPAGSVGTPNVVVTTTGGSSVSVAPFTYALTAPTVSSISPAQGTSAGGTTVTVSGANFTGTTGVTIGGVAATRIVVVNDSTLTCTTPAGSAGSPRSVVVTTPNGSNAENSLFTYKEALPTVSSVSPPIGASAGGTSVTIYGTHFSGATGVTFGGLPATGITVVNDSTLTCTTPEGLAGTTSVLVTAAAGTSAANSLYLYVQAVPTDTYIYLKGARGDGFVPLWTGALSEEGMVSDTGTSLGTSGKEVSEPYRDIFPSTAFAQSTAVSYGGFAAWVVPGPGTGANLYLDDGTAATNSPKSRLSDEVGHVKPRQYARVATWLIFTSQSGISYKFRKDQVVGWGSQPRA</sequence>
<dbReference type="EMBL" id="JACHIG010000019">
    <property type="protein sequence ID" value="MBB5035561.1"/>
    <property type="molecule type" value="Genomic_DNA"/>
</dbReference>
<evidence type="ECO:0000256" key="1">
    <source>
        <dbReference type="ARBA" id="ARBA00022729"/>
    </source>
</evidence>
<dbReference type="InterPro" id="IPR052387">
    <property type="entry name" value="Fibrocystin"/>
</dbReference>
<dbReference type="SMART" id="SM00710">
    <property type="entry name" value="PbH1"/>
    <property type="match status" value="5"/>
</dbReference>
<keyword evidence="4" id="KW-1185">Reference proteome</keyword>
<evidence type="ECO:0000313" key="4">
    <source>
        <dbReference type="Proteomes" id="UP000590740"/>
    </source>
</evidence>
<proteinExistence type="predicted"/>
<dbReference type="InterPro" id="IPR013783">
    <property type="entry name" value="Ig-like_fold"/>
</dbReference>
<dbReference type="Gene3D" id="2.60.40.10">
    <property type="entry name" value="Immunoglobulins"/>
    <property type="match status" value="9"/>
</dbReference>
<dbReference type="InterPro" id="IPR006626">
    <property type="entry name" value="PbH1"/>
</dbReference>
<feature type="domain" description="IPT/TIG" evidence="2">
    <location>
        <begin position="255"/>
        <end position="337"/>
    </location>
</feature>
<dbReference type="AlphaFoldDB" id="A0A7W7YG35"/>
<dbReference type="SUPFAM" id="SSF81296">
    <property type="entry name" value="E set domains"/>
    <property type="match status" value="9"/>
</dbReference>
<keyword evidence="1" id="KW-0732">Signal</keyword>
<feature type="domain" description="IPT/TIG" evidence="2">
    <location>
        <begin position="87"/>
        <end position="169"/>
    </location>
</feature>
<dbReference type="SMART" id="SM00429">
    <property type="entry name" value="IPT"/>
    <property type="match status" value="9"/>
</dbReference>
<feature type="domain" description="IPT/TIG" evidence="2">
    <location>
        <begin position="3"/>
        <end position="85"/>
    </location>
</feature>
<organism evidence="3 4">
    <name type="scientific">Prosthecobacter vanneervenii</name>
    <dbReference type="NCBI Taxonomy" id="48466"/>
    <lineage>
        <taxon>Bacteria</taxon>
        <taxon>Pseudomonadati</taxon>
        <taxon>Verrucomicrobiota</taxon>
        <taxon>Verrucomicrobiia</taxon>
        <taxon>Verrucomicrobiales</taxon>
        <taxon>Verrucomicrobiaceae</taxon>
        <taxon>Prosthecobacter</taxon>
    </lineage>
</organism>
<dbReference type="InterPro" id="IPR014756">
    <property type="entry name" value="Ig_E-set"/>
</dbReference>